<evidence type="ECO:0000313" key="8">
    <source>
        <dbReference type="EMBL" id="SJZ67780.1"/>
    </source>
</evidence>
<evidence type="ECO:0000259" key="7">
    <source>
        <dbReference type="SMART" id="SM00363"/>
    </source>
</evidence>
<comment type="function">
    <text evidence="5">Responsible for synthesis of pseudouridine from uracil.</text>
</comment>
<evidence type="ECO:0000256" key="2">
    <source>
        <dbReference type="ARBA" id="ARBA00023235"/>
    </source>
</evidence>
<dbReference type="STRING" id="115783.SAMN02745119_01356"/>
<evidence type="ECO:0000256" key="3">
    <source>
        <dbReference type="PIRSR" id="PIRSR606225-1"/>
    </source>
</evidence>
<name>A0A1T4ML10_9BACT</name>
<organism evidence="8 9">
    <name type="scientific">Trichlorobacter thiogenes</name>
    <dbReference type="NCBI Taxonomy" id="115783"/>
    <lineage>
        <taxon>Bacteria</taxon>
        <taxon>Pseudomonadati</taxon>
        <taxon>Thermodesulfobacteriota</taxon>
        <taxon>Desulfuromonadia</taxon>
        <taxon>Geobacterales</taxon>
        <taxon>Geobacteraceae</taxon>
        <taxon>Trichlorobacter</taxon>
    </lineage>
</organism>
<comment type="similarity">
    <text evidence="1 5">Belongs to the pseudouridine synthase RluA family.</text>
</comment>
<dbReference type="InterPro" id="IPR036986">
    <property type="entry name" value="S4_RNA-bd_sf"/>
</dbReference>
<keyword evidence="2 5" id="KW-0413">Isomerase</keyword>
<dbReference type="InterPro" id="IPR006224">
    <property type="entry name" value="PsdUridine_synth_RluA-like_CS"/>
</dbReference>
<dbReference type="Gene3D" id="3.10.290.10">
    <property type="entry name" value="RNA-binding S4 domain"/>
    <property type="match status" value="1"/>
</dbReference>
<dbReference type="Proteomes" id="UP000190102">
    <property type="component" value="Unassembled WGS sequence"/>
</dbReference>
<dbReference type="CDD" id="cd00165">
    <property type="entry name" value="S4"/>
    <property type="match status" value="1"/>
</dbReference>
<dbReference type="InterPro" id="IPR002942">
    <property type="entry name" value="S4_RNA-bd"/>
</dbReference>
<dbReference type="InterPro" id="IPR050188">
    <property type="entry name" value="RluA_PseudoU_synthase"/>
</dbReference>
<evidence type="ECO:0000256" key="4">
    <source>
        <dbReference type="PROSITE-ProRule" id="PRU00182"/>
    </source>
</evidence>
<evidence type="ECO:0000256" key="1">
    <source>
        <dbReference type="ARBA" id="ARBA00010876"/>
    </source>
</evidence>
<dbReference type="PROSITE" id="PS50889">
    <property type="entry name" value="S4"/>
    <property type="match status" value="1"/>
</dbReference>
<dbReference type="InterPro" id="IPR020103">
    <property type="entry name" value="PsdUridine_synth_cat_dom_sf"/>
</dbReference>
<dbReference type="Pfam" id="PF01479">
    <property type="entry name" value="S4"/>
    <property type="match status" value="1"/>
</dbReference>
<dbReference type="InterPro" id="IPR006145">
    <property type="entry name" value="PsdUridine_synth_RsuA/RluA"/>
</dbReference>
<evidence type="ECO:0000256" key="5">
    <source>
        <dbReference type="RuleBase" id="RU362028"/>
    </source>
</evidence>
<evidence type="ECO:0000313" key="9">
    <source>
        <dbReference type="Proteomes" id="UP000190102"/>
    </source>
</evidence>
<dbReference type="PANTHER" id="PTHR21600:SF44">
    <property type="entry name" value="RIBOSOMAL LARGE SUBUNIT PSEUDOURIDINE SYNTHASE D"/>
    <property type="match status" value="1"/>
</dbReference>
<dbReference type="GO" id="GO:0000455">
    <property type="term" value="P:enzyme-directed rRNA pseudouridine synthesis"/>
    <property type="evidence" value="ECO:0007669"/>
    <property type="project" value="TreeGrafter"/>
</dbReference>
<dbReference type="CDD" id="cd02869">
    <property type="entry name" value="PseudoU_synth_RluA_like"/>
    <property type="match status" value="1"/>
</dbReference>
<dbReference type="SUPFAM" id="SSF55120">
    <property type="entry name" value="Pseudouridine synthase"/>
    <property type="match status" value="1"/>
</dbReference>
<dbReference type="GO" id="GO:0003723">
    <property type="term" value="F:RNA binding"/>
    <property type="evidence" value="ECO:0007669"/>
    <property type="project" value="UniProtKB-KW"/>
</dbReference>
<keyword evidence="4" id="KW-0694">RNA-binding</keyword>
<dbReference type="GO" id="GO:0120159">
    <property type="term" value="F:rRNA pseudouridine synthase activity"/>
    <property type="evidence" value="ECO:0007669"/>
    <property type="project" value="UniProtKB-ARBA"/>
</dbReference>
<protein>
    <recommendedName>
        <fullName evidence="5">Pseudouridine synthase</fullName>
        <ecNumber evidence="5">5.4.99.-</ecNumber>
    </recommendedName>
</protein>
<keyword evidence="9" id="KW-1185">Reference proteome</keyword>
<feature type="active site" evidence="3">
    <location>
        <position position="140"/>
    </location>
</feature>
<dbReference type="SMART" id="SM00363">
    <property type="entry name" value="S4"/>
    <property type="match status" value="1"/>
</dbReference>
<gene>
    <name evidence="8" type="ORF">SAMN02745119_01356</name>
</gene>
<dbReference type="SUPFAM" id="SSF55174">
    <property type="entry name" value="Alpha-L RNA-binding motif"/>
    <property type="match status" value="1"/>
</dbReference>
<accession>A0A1T4ML10</accession>
<dbReference type="Pfam" id="PF00849">
    <property type="entry name" value="PseudoU_synth_2"/>
    <property type="match status" value="1"/>
</dbReference>
<comment type="catalytic activity">
    <reaction evidence="5">
        <text>a uridine in RNA = a pseudouridine in RNA</text>
        <dbReference type="Rhea" id="RHEA:48348"/>
        <dbReference type="Rhea" id="RHEA-COMP:12068"/>
        <dbReference type="Rhea" id="RHEA-COMP:12069"/>
        <dbReference type="ChEBI" id="CHEBI:65314"/>
        <dbReference type="ChEBI" id="CHEBI:65315"/>
    </reaction>
</comment>
<feature type="region of interest" description="Disordered" evidence="6">
    <location>
        <begin position="185"/>
        <end position="206"/>
    </location>
</feature>
<reference evidence="9" key="1">
    <citation type="submission" date="2017-02" db="EMBL/GenBank/DDBJ databases">
        <authorList>
            <person name="Varghese N."/>
            <person name="Submissions S."/>
        </authorList>
    </citation>
    <scope>NUCLEOTIDE SEQUENCE [LARGE SCALE GENOMIC DNA]</scope>
    <source>
        <strain evidence="9">ATCC BAA-34</strain>
    </source>
</reference>
<sequence length="326" mass="35186">MEITHYSFDVPVEAAGQRLDAFLATQLPDLSRAAVQRLIDEGQVLLAEGKPRSSMKLAGGEQITVDIPPPAPAVPLAEQIPLDVLYEDHDLIVINKPAGMTVHPGAGAATGTLVNALLGHCTDLSGIGGEIRPGIVHRLDKGTSGVLVAAKNDIAHRGLAEQFAAHSIKRLYWALIYGSPSEDTGKVSNSIGRHPSDRLRMSSKAKHGKEATTNWRVLERFGAASLVQLRLETGRTHQIRVHLTEANMPLLGDPLYPDGGRFNNLKDTRLKGMISHLGRQALHARVLGFIHPVTGQYLEFSSEPPEDFSGILAYLRETAAASTTFS</sequence>
<proteinExistence type="inferred from homology"/>
<dbReference type="EC" id="5.4.99.-" evidence="5"/>
<dbReference type="EMBL" id="FUWR01000005">
    <property type="protein sequence ID" value="SJZ67780.1"/>
    <property type="molecule type" value="Genomic_DNA"/>
</dbReference>
<evidence type="ECO:0000256" key="6">
    <source>
        <dbReference type="SAM" id="MobiDB-lite"/>
    </source>
</evidence>
<dbReference type="PANTHER" id="PTHR21600">
    <property type="entry name" value="MITOCHONDRIAL RNA PSEUDOURIDINE SYNTHASE"/>
    <property type="match status" value="1"/>
</dbReference>
<dbReference type="AlphaFoldDB" id="A0A1T4ML10"/>
<dbReference type="OrthoDB" id="128480at2"/>
<dbReference type="InterPro" id="IPR006225">
    <property type="entry name" value="PsdUridine_synth_RluC/D"/>
</dbReference>
<dbReference type="NCBIfam" id="TIGR00005">
    <property type="entry name" value="rluA_subfam"/>
    <property type="match status" value="1"/>
</dbReference>
<feature type="domain" description="RNA-binding S4" evidence="7">
    <location>
        <begin position="17"/>
        <end position="75"/>
    </location>
</feature>
<dbReference type="Gene3D" id="3.30.2350.10">
    <property type="entry name" value="Pseudouridine synthase"/>
    <property type="match status" value="1"/>
</dbReference>
<dbReference type="PROSITE" id="PS01129">
    <property type="entry name" value="PSI_RLU"/>
    <property type="match status" value="1"/>
</dbReference>